<sequence length="483" mass="52702">MAKLRDPALFSQHFGIDPQRLADRGIFDPVLNGDTKLFIDPMLLDHAANRSFAADARQTFNGYFETVIKLIAGSKARGDVPWRAAERKLQFPEVPFTCLGYGASTIRGSGGGTVQTSTLVQTASEIIELGVTDPDLFVAMALIEEGIGPDRISDMTTKIILPVLIAHTQAICKALDLQTGQMTFTLSNGERFGGDLPRNPHDAGGGPVILVPRDVLRDLPVATDWDSVGDAASKNAALRTDLNERIAGVWAAKTRRDKATIRGWALSNDASFRDLLDLLKGIPATSYDFSADPAGEVFWSRLLSTFKNDGIQKIDKRQGWTREAILSVVDKIIENFRHLVEDRRLSEELYHEGKPRAEKAAQRLFFVVAHAFCKANDLDLTPEADTGNGPVDFKVSSGFTGRVLVEIKLSTNGKVVAGYTRQLDTYATAEEAAAAYYVVVDVGQMGGKLDKLYAERNVLVMAGKPVRPIIVIDAEQKPSASKL</sequence>
<gene>
    <name evidence="1" type="ORF">AOPFMNJM_1719</name>
</gene>
<evidence type="ECO:0008006" key="3">
    <source>
        <dbReference type="Google" id="ProtNLM"/>
    </source>
</evidence>
<accession>A0ABQ4STG2</accession>
<protein>
    <recommendedName>
        <fullName evidence="3">Protein NO VEIN C-terminal domain-containing protein</fullName>
    </recommendedName>
</protein>
<dbReference type="Proteomes" id="UP001055102">
    <property type="component" value="Unassembled WGS sequence"/>
</dbReference>
<dbReference type="RefSeq" id="WP_238275090.1">
    <property type="nucleotide sequence ID" value="NZ_BPQR01000028.1"/>
</dbReference>
<comment type="caution">
    <text evidence="1">The sequence shown here is derived from an EMBL/GenBank/DDBJ whole genome shotgun (WGS) entry which is preliminary data.</text>
</comment>
<dbReference type="EMBL" id="BPQR01000028">
    <property type="protein sequence ID" value="GJE06402.1"/>
    <property type="molecule type" value="Genomic_DNA"/>
</dbReference>
<keyword evidence="2" id="KW-1185">Reference proteome</keyword>
<organism evidence="1 2">
    <name type="scientific">Methylobacterium jeotgali</name>
    <dbReference type="NCBI Taxonomy" id="381630"/>
    <lineage>
        <taxon>Bacteria</taxon>
        <taxon>Pseudomonadati</taxon>
        <taxon>Pseudomonadota</taxon>
        <taxon>Alphaproteobacteria</taxon>
        <taxon>Hyphomicrobiales</taxon>
        <taxon>Methylobacteriaceae</taxon>
        <taxon>Methylobacterium</taxon>
    </lineage>
</organism>
<evidence type="ECO:0000313" key="1">
    <source>
        <dbReference type="EMBL" id="GJE06402.1"/>
    </source>
</evidence>
<name>A0ABQ4STG2_9HYPH</name>
<reference evidence="1" key="1">
    <citation type="journal article" date="2021" name="Front. Microbiol.">
        <title>Comprehensive Comparative Genomics and Phenotyping of Methylobacterium Species.</title>
        <authorList>
            <person name="Alessa O."/>
            <person name="Ogura Y."/>
            <person name="Fujitani Y."/>
            <person name="Takami H."/>
            <person name="Hayashi T."/>
            <person name="Sahin N."/>
            <person name="Tani A."/>
        </authorList>
    </citation>
    <scope>NUCLEOTIDE SEQUENCE</scope>
    <source>
        <strain evidence="1">LMG 23639</strain>
    </source>
</reference>
<evidence type="ECO:0000313" key="2">
    <source>
        <dbReference type="Proteomes" id="UP001055102"/>
    </source>
</evidence>
<proteinExistence type="predicted"/>
<reference evidence="1" key="2">
    <citation type="submission" date="2021-08" db="EMBL/GenBank/DDBJ databases">
        <authorList>
            <person name="Tani A."/>
            <person name="Ola A."/>
            <person name="Ogura Y."/>
            <person name="Katsura K."/>
            <person name="Hayashi T."/>
        </authorList>
    </citation>
    <scope>NUCLEOTIDE SEQUENCE</scope>
    <source>
        <strain evidence="1">LMG 23639</strain>
    </source>
</reference>